<organism evidence="2 3">
    <name type="scientific">Ligilactobacillus salitolerans</name>
    <dbReference type="NCBI Taxonomy" id="1808352"/>
    <lineage>
        <taxon>Bacteria</taxon>
        <taxon>Bacillati</taxon>
        <taxon>Bacillota</taxon>
        <taxon>Bacilli</taxon>
        <taxon>Lactobacillales</taxon>
        <taxon>Lactobacillaceae</taxon>
        <taxon>Ligilactobacillus</taxon>
    </lineage>
</organism>
<feature type="transmembrane region" description="Helical" evidence="1">
    <location>
        <begin position="329"/>
        <end position="350"/>
    </location>
</feature>
<evidence type="ECO:0000313" key="2">
    <source>
        <dbReference type="EMBL" id="GBG95440.1"/>
    </source>
</evidence>
<dbReference type="AlphaFoldDB" id="A0A401IV61"/>
<feature type="transmembrane region" description="Helical" evidence="1">
    <location>
        <begin position="117"/>
        <end position="135"/>
    </location>
</feature>
<evidence type="ECO:0000313" key="3">
    <source>
        <dbReference type="Proteomes" id="UP000286848"/>
    </source>
</evidence>
<keyword evidence="1" id="KW-0812">Transmembrane</keyword>
<keyword evidence="3" id="KW-1185">Reference proteome</keyword>
<dbReference type="Proteomes" id="UP000286848">
    <property type="component" value="Unassembled WGS sequence"/>
</dbReference>
<keyword evidence="1" id="KW-0472">Membrane</keyword>
<feature type="transmembrane region" description="Helical" evidence="1">
    <location>
        <begin position="12"/>
        <end position="34"/>
    </location>
</feature>
<reference evidence="2 3" key="1">
    <citation type="journal article" date="2019" name="Int. J. Syst. Evol. Microbiol.">
        <title>Lactobacillus salitolerans sp. nov., a novel lactic acid bacterium isolated from spent mushroom substrates.</title>
        <authorList>
            <person name="Tohno M."/>
            <person name="Tanizawa Y."/>
            <person name="Kojima Y."/>
            <person name="Sakamoto M."/>
            <person name="Nakamura Y."/>
            <person name="Ohkuma M."/>
            <person name="Kobayashi H."/>
        </authorList>
    </citation>
    <scope>NUCLEOTIDE SEQUENCE [LARGE SCALE GENOMIC DNA]</scope>
    <source>
        <strain evidence="2 3">YK43</strain>
    </source>
</reference>
<feature type="transmembrane region" description="Helical" evidence="1">
    <location>
        <begin position="437"/>
        <end position="455"/>
    </location>
</feature>
<feature type="transmembrane region" description="Helical" evidence="1">
    <location>
        <begin position="356"/>
        <end position="372"/>
    </location>
</feature>
<accession>A0A401IV61</accession>
<feature type="transmembrane region" description="Helical" evidence="1">
    <location>
        <begin position="384"/>
        <end position="403"/>
    </location>
</feature>
<dbReference type="PANTHER" id="PTHR38454">
    <property type="entry name" value="INTEGRAL MEMBRANE PROTEIN-RELATED"/>
    <property type="match status" value="1"/>
</dbReference>
<feature type="transmembrane region" description="Helical" evidence="1">
    <location>
        <begin position="203"/>
        <end position="226"/>
    </location>
</feature>
<feature type="transmembrane region" description="Helical" evidence="1">
    <location>
        <begin position="238"/>
        <end position="261"/>
    </location>
</feature>
<sequence length="961" mass="108982">MQFSSRHRRISHLYLNYTLVFIVAALCMFGTYFLTGHSLIWRLDGANQHLPLLENFRTGLGDLLTGKISSFDQWSFQMGLGTDKFSVYSYYLIGDVFAYLTLLFPVAKVVTVYQWLIVLRLYCAGLSFVFLASHFKFTKNVITTGALVYLFNAFLLYSAEAQPFFTTPFIIFPLLILGIEKILQGGSAWPLTAAFVWMLLSNYYFAFVLGIGAILYLILRIGWYYLKELNYWQVFGKLLFATVTSLLLSAFMLVPEIMAVMGSTRAASSFANGLKVYPLYYYLALPSQFINGGNRDFYFWSALGFASIALFSVVFIFSRAKRYPLLSSTFILSFIMLLIPFFGAFFNGGMAPSNRWTLLLCLPIALATCELVQKSAHLSDRLVLVMMLALGIYALVIGLTYYFQSDEKLFVPLIFLFVSLGAILYVHYRHPAHPHRLILLVVLANVSLNAIYYEAPYNGGYSNEMLPQGAYQNLQKNLYSGLDRKLKPVDQGGYRVSTTSNNFKLGAGYHLYNSLSPTTSSLTSYYSLQNKYLGQFATDMQNIQYDANVPLRQVDDRTILNNFMGVRYIFNWLNQENTGKIPAGYYLNKTSQLVTDPNGDPSLDQQARRYRSDQAFPLVYWQDKVFTAKQQRQYTTSQKERALASGVKVSEKAAAGLTKGTVKDQTINVPYRLISSRGNEIDSQHLEKRDSDESYQIVLPRPSDQGTKAYYPGSELHVEITNIRYQPYSLKDQIKLEQLHQNSQGLTGLLAQNNRYNYYKYLRYHVLQGSPDTSYKLDVQSNLGTETLEQPKQNALSFYKKVTNGTLNMGYFKESLPKTLTLTPSKLGKYSFDLKVIAIPLAQSGSYAKQVAQIKKDRLKNIRINNDQVSGTITTKKAGILTSTIPYSEGWHVQVNGKAKKVLRTNTAFLGVKLNRGKHNVKFTYHLPGERLGKQLSLLGLILSLLGMSFALTRRFINQRR</sequence>
<protein>
    <submittedName>
        <fullName evidence="2">Membrane protein</fullName>
    </submittedName>
</protein>
<dbReference type="RefSeq" id="WP_124977742.1">
    <property type="nucleotide sequence ID" value="NZ_BFFP01000035.1"/>
</dbReference>
<feature type="transmembrane region" description="Helical" evidence="1">
    <location>
        <begin position="164"/>
        <end position="183"/>
    </location>
</feature>
<proteinExistence type="predicted"/>
<dbReference type="InterPro" id="IPR018580">
    <property type="entry name" value="Uncharacterised_YfhO"/>
</dbReference>
<feature type="transmembrane region" description="Helical" evidence="1">
    <location>
        <begin position="936"/>
        <end position="957"/>
    </location>
</feature>
<dbReference type="EMBL" id="BFFP01000035">
    <property type="protein sequence ID" value="GBG95440.1"/>
    <property type="molecule type" value="Genomic_DNA"/>
</dbReference>
<comment type="caution">
    <text evidence="2">The sequence shown here is derived from an EMBL/GenBank/DDBJ whole genome shotgun (WGS) entry which is preliminary data.</text>
</comment>
<name>A0A401IV61_9LACO</name>
<gene>
    <name evidence="2" type="ORF">LFYK43_18990</name>
</gene>
<feature type="transmembrane region" description="Helical" evidence="1">
    <location>
        <begin position="88"/>
        <end position="110"/>
    </location>
</feature>
<dbReference type="Pfam" id="PF09586">
    <property type="entry name" value="YfhO"/>
    <property type="match status" value="1"/>
</dbReference>
<dbReference type="OrthoDB" id="9815466at2"/>
<evidence type="ECO:0000256" key="1">
    <source>
        <dbReference type="SAM" id="Phobius"/>
    </source>
</evidence>
<feature type="transmembrane region" description="Helical" evidence="1">
    <location>
        <begin position="297"/>
        <end position="317"/>
    </location>
</feature>
<feature type="transmembrane region" description="Helical" evidence="1">
    <location>
        <begin position="141"/>
        <end position="157"/>
    </location>
</feature>
<dbReference type="PANTHER" id="PTHR38454:SF1">
    <property type="entry name" value="INTEGRAL MEMBRANE PROTEIN"/>
    <property type="match status" value="1"/>
</dbReference>
<keyword evidence="1" id="KW-1133">Transmembrane helix</keyword>
<feature type="transmembrane region" description="Helical" evidence="1">
    <location>
        <begin position="409"/>
        <end position="428"/>
    </location>
</feature>